<proteinExistence type="inferred from homology"/>
<sequence>MLRSIVEYYAEHEQYRCGYCKSPDTNYSHGMWAHAMTVSDYQDLIDRGWRRSGKYCYKPTMEVTCCPMYTIRCRALEFKLTKSQKKVLKRVNKILASQDAAASAGDSKRKMSTCSSGSEVLAEGFEEGGEQFIETMRDHQDLNFDVVKNSELLDGSAGEQAGDSIAQKDLAKKNEPKPNSSQEKIVKKELQEQEPPVADKPSCKKAKQFRRERRLEKLKEKGINELPPTVPRFKEKQLEDYLNELPDDVKHKLEIKLVRTAPPSPEWLATSKQAHEVYVKYQTTIHDDKPDKCTEPKFHDFLVQSPLLEEHTEDGPESGYGSFHQQYWLDGKIIAVGVIDILPKCVSSVYFFYDPQYMNMTLGTYGALREIEFTKQLHSVCPKIEYYYMGYYIHSCRKMRYKGNFFPSDLLCPETYKWFSLEDCIPKLEATPYARLNPDVDCTDDNYPEENDLNYIPMWVNGVIMLYRHYKRRTNAKDSDTGDLMEYARLVGTKSLKSLILVR</sequence>
<dbReference type="PIRSF" id="PIRSF037207">
    <property type="entry name" value="ATE1_euk"/>
    <property type="match status" value="1"/>
</dbReference>
<dbReference type="PANTHER" id="PTHR21367:SF1">
    <property type="entry name" value="ARGINYL-TRNA--PROTEIN TRANSFERASE 1"/>
    <property type="match status" value="1"/>
</dbReference>
<dbReference type="InterPro" id="IPR030700">
    <property type="entry name" value="N-end_Aminoacyl_Trfase"/>
</dbReference>
<reference evidence="9" key="1">
    <citation type="submission" date="2016-07" db="EMBL/GenBank/DDBJ databases">
        <authorList>
            <person name="Bretaudeau A."/>
        </authorList>
    </citation>
    <scope>NUCLEOTIDE SEQUENCE</scope>
    <source>
        <strain evidence="9">Rice</strain>
        <tissue evidence="9">Whole body</tissue>
    </source>
</reference>
<dbReference type="Pfam" id="PF04376">
    <property type="entry name" value="ATE_N"/>
    <property type="match status" value="1"/>
</dbReference>
<dbReference type="GO" id="GO:0004057">
    <property type="term" value="F:arginyl-tRNA--protein transferase activity"/>
    <property type="evidence" value="ECO:0007669"/>
    <property type="project" value="UniProtKB-EC"/>
</dbReference>
<feature type="domain" description="N-end aminoacyl transferase N-terminal" evidence="7">
    <location>
        <begin position="16"/>
        <end position="86"/>
    </location>
</feature>
<dbReference type="InterPro" id="IPR007471">
    <property type="entry name" value="N-end_Aminoacyl_Trfase_N"/>
</dbReference>
<evidence type="ECO:0000256" key="4">
    <source>
        <dbReference type="ARBA" id="ARBA00023315"/>
    </source>
</evidence>
<dbReference type="InterPro" id="IPR017137">
    <property type="entry name" value="Arg-tRNA-P_Trfase_1_euk"/>
</dbReference>
<organism evidence="9">
    <name type="scientific">Spodoptera frugiperda</name>
    <name type="common">Fall armyworm</name>
    <dbReference type="NCBI Taxonomy" id="7108"/>
    <lineage>
        <taxon>Eukaryota</taxon>
        <taxon>Metazoa</taxon>
        <taxon>Ecdysozoa</taxon>
        <taxon>Arthropoda</taxon>
        <taxon>Hexapoda</taxon>
        <taxon>Insecta</taxon>
        <taxon>Pterygota</taxon>
        <taxon>Neoptera</taxon>
        <taxon>Endopterygota</taxon>
        <taxon>Lepidoptera</taxon>
        <taxon>Glossata</taxon>
        <taxon>Ditrysia</taxon>
        <taxon>Noctuoidea</taxon>
        <taxon>Noctuidae</taxon>
        <taxon>Amphipyrinae</taxon>
        <taxon>Spodoptera</taxon>
    </lineage>
</organism>
<evidence type="ECO:0000313" key="9">
    <source>
        <dbReference type="EMBL" id="SOQ57957.1"/>
    </source>
</evidence>
<dbReference type="PANTHER" id="PTHR21367">
    <property type="entry name" value="ARGININE-TRNA-PROTEIN TRANSFERASE 1"/>
    <property type="match status" value="1"/>
</dbReference>
<dbReference type="SUPFAM" id="SSF55729">
    <property type="entry name" value="Acyl-CoA N-acyltransferases (Nat)"/>
    <property type="match status" value="1"/>
</dbReference>
<dbReference type="Pfam" id="PF04377">
    <property type="entry name" value="ATE_C"/>
    <property type="match status" value="1"/>
</dbReference>
<feature type="region of interest" description="Disordered" evidence="6">
    <location>
        <begin position="155"/>
        <end position="208"/>
    </location>
</feature>
<feature type="domain" description="N-end rule aminoacyl transferase C-terminal" evidence="8">
    <location>
        <begin position="275"/>
        <end position="412"/>
    </location>
</feature>
<dbReference type="EMBL" id="ODYU01011929">
    <property type="protein sequence ID" value="SOQ57957.1"/>
    <property type="molecule type" value="Genomic_DNA"/>
</dbReference>
<keyword evidence="3 5" id="KW-0833">Ubl conjugation pathway</keyword>
<evidence type="ECO:0000256" key="1">
    <source>
        <dbReference type="ARBA" id="ARBA00009991"/>
    </source>
</evidence>
<name>A0A2H1WY74_SPOFR</name>
<dbReference type="EC" id="2.3.2.8" evidence="5"/>
<dbReference type="InterPro" id="IPR016181">
    <property type="entry name" value="Acyl_CoA_acyltransferase"/>
</dbReference>
<comment type="function">
    <text evidence="5">Involved in the post-translational conjugation of arginine to the N-terminal aspartate or glutamate of a protein. This arginylation is required for degradation of the protein via the ubiquitin pathway.</text>
</comment>
<dbReference type="OrthoDB" id="74183at2759"/>
<keyword evidence="2 5" id="KW-0808">Transferase</keyword>
<comment type="similarity">
    <text evidence="1 5">Belongs to the R-transferase family.</text>
</comment>
<accession>A0A2H1WY74</accession>
<evidence type="ECO:0000256" key="2">
    <source>
        <dbReference type="ARBA" id="ARBA00022679"/>
    </source>
</evidence>
<gene>
    <name evidence="9" type="ORF">SFRICE_011108</name>
</gene>
<evidence type="ECO:0000259" key="7">
    <source>
        <dbReference type="Pfam" id="PF04376"/>
    </source>
</evidence>
<evidence type="ECO:0000256" key="5">
    <source>
        <dbReference type="PIRNR" id="PIRNR037207"/>
    </source>
</evidence>
<evidence type="ECO:0000256" key="6">
    <source>
        <dbReference type="SAM" id="MobiDB-lite"/>
    </source>
</evidence>
<dbReference type="AlphaFoldDB" id="A0A2H1WY74"/>
<comment type="catalytic activity">
    <reaction evidence="5">
        <text>an N-terminal L-alpha-aminoacyl-[protein] + L-arginyl-tRNA(Arg) = an N-terminal L-arginyl-L-aminoacyl-[protein] + tRNA(Arg) + H(+)</text>
        <dbReference type="Rhea" id="RHEA:10208"/>
        <dbReference type="Rhea" id="RHEA-COMP:9658"/>
        <dbReference type="Rhea" id="RHEA-COMP:9673"/>
        <dbReference type="Rhea" id="RHEA-COMP:10636"/>
        <dbReference type="Rhea" id="RHEA-COMP:10638"/>
        <dbReference type="ChEBI" id="CHEBI:15378"/>
        <dbReference type="ChEBI" id="CHEBI:78442"/>
        <dbReference type="ChEBI" id="CHEBI:78513"/>
        <dbReference type="ChEBI" id="CHEBI:78597"/>
        <dbReference type="ChEBI" id="CHEBI:83562"/>
        <dbReference type="EC" id="2.3.2.8"/>
    </reaction>
</comment>
<dbReference type="GO" id="GO:0005737">
    <property type="term" value="C:cytoplasm"/>
    <property type="evidence" value="ECO:0007669"/>
    <property type="project" value="TreeGrafter"/>
</dbReference>
<evidence type="ECO:0000256" key="3">
    <source>
        <dbReference type="ARBA" id="ARBA00022786"/>
    </source>
</evidence>
<evidence type="ECO:0000259" key="8">
    <source>
        <dbReference type="Pfam" id="PF04377"/>
    </source>
</evidence>
<keyword evidence="4 5" id="KW-0012">Acyltransferase</keyword>
<protein>
    <recommendedName>
        <fullName evidence="5">Arginyl-tRNA--protein transferase 1</fullName>
        <shortName evidence="5">Arginyltransferase 1</shortName>
        <shortName evidence="5">R-transferase 1</shortName>
        <ecNumber evidence="5">2.3.2.8</ecNumber>
    </recommendedName>
    <alternativeName>
        <fullName evidence="5">Arginine-tRNA--protein transferase 1</fullName>
    </alternativeName>
</protein>
<dbReference type="InterPro" id="IPR007472">
    <property type="entry name" value="N-end_Aminoacyl_Trfase_C"/>
</dbReference>